<reference evidence="9 10" key="1">
    <citation type="journal article" date="2015" name="Genome Announc.">
        <title>Complete Genome of Geobacter pickeringii G13T, a Metal-Reducing Isolate from Sedimentary Kaolin Deposits.</title>
        <authorList>
            <person name="Badalamenti J.P."/>
            <person name="Bond D.R."/>
        </authorList>
    </citation>
    <scope>NUCLEOTIDE SEQUENCE [LARGE SCALE GENOMIC DNA]</scope>
    <source>
        <strain evidence="9 10">G13</strain>
    </source>
</reference>
<name>A0A0B5BJH7_9BACT</name>
<dbReference type="EMBL" id="CP009788">
    <property type="protein sequence ID" value="AJE04655.1"/>
    <property type="molecule type" value="Genomic_DNA"/>
</dbReference>
<evidence type="ECO:0000313" key="9">
    <source>
        <dbReference type="EMBL" id="AJE04655.1"/>
    </source>
</evidence>
<comment type="subcellular location">
    <subcellularLocation>
        <location evidence="1">Cell membrane</location>
        <topology evidence="1">Multi-pass membrane protein</topology>
    </subcellularLocation>
</comment>
<dbReference type="HOGENOM" id="CLU_000604_8_4_7"/>
<dbReference type="Pfam" id="PF02687">
    <property type="entry name" value="FtsX"/>
    <property type="match status" value="1"/>
</dbReference>
<dbReference type="InterPro" id="IPR003838">
    <property type="entry name" value="ABC3_permease_C"/>
</dbReference>
<gene>
    <name evidence="9" type="ORF">GPICK_15905</name>
</gene>
<evidence type="ECO:0000256" key="3">
    <source>
        <dbReference type="ARBA" id="ARBA00022692"/>
    </source>
</evidence>
<feature type="transmembrane region" description="Helical" evidence="7">
    <location>
        <begin position="351"/>
        <end position="376"/>
    </location>
</feature>
<dbReference type="PANTHER" id="PTHR30572:SF4">
    <property type="entry name" value="ABC TRANSPORTER PERMEASE YTRF"/>
    <property type="match status" value="1"/>
</dbReference>
<dbReference type="OrthoDB" id="9770036at2"/>
<accession>A0A0B5BJH7</accession>
<dbReference type="GO" id="GO:0005886">
    <property type="term" value="C:plasma membrane"/>
    <property type="evidence" value="ECO:0007669"/>
    <property type="project" value="UniProtKB-SubCell"/>
</dbReference>
<dbReference type="GO" id="GO:0022857">
    <property type="term" value="F:transmembrane transporter activity"/>
    <property type="evidence" value="ECO:0007669"/>
    <property type="project" value="TreeGrafter"/>
</dbReference>
<dbReference type="RefSeq" id="WP_039744860.1">
    <property type="nucleotide sequence ID" value="NZ_CP009788.1"/>
</dbReference>
<evidence type="ECO:0000259" key="8">
    <source>
        <dbReference type="Pfam" id="PF02687"/>
    </source>
</evidence>
<evidence type="ECO:0000313" key="10">
    <source>
        <dbReference type="Proteomes" id="UP000057609"/>
    </source>
</evidence>
<dbReference type="AlphaFoldDB" id="A0A0B5BJH7"/>
<feature type="transmembrane region" description="Helical" evidence="7">
    <location>
        <begin position="262"/>
        <end position="288"/>
    </location>
</feature>
<evidence type="ECO:0000256" key="5">
    <source>
        <dbReference type="ARBA" id="ARBA00023136"/>
    </source>
</evidence>
<dbReference type="InterPro" id="IPR050250">
    <property type="entry name" value="Macrolide_Exporter_MacB"/>
</dbReference>
<evidence type="ECO:0000256" key="2">
    <source>
        <dbReference type="ARBA" id="ARBA00022475"/>
    </source>
</evidence>
<evidence type="ECO:0000256" key="6">
    <source>
        <dbReference type="ARBA" id="ARBA00038076"/>
    </source>
</evidence>
<evidence type="ECO:0000256" key="4">
    <source>
        <dbReference type="ARBA" id="ARBA00022989"/>
    </source>
</evidence>
<evidence type="ECO:0000256" key="1">
    <source>
        <dbReference type="ARBA" id="ARBA00004651"/>
    </source>
</evidence>
<keyword evidence="3 7" id="KW-0812">Transmembrane</keyword>
<dbReference type="KEGG" id="gpi:GPICK_15905"/>
<protein>
    <recommendedName>
        <fullName evidence="8">ABC3 transporter permease C-terminal domain-containing protein</fullName>
    </recommendedName>
</protein>
<comment type="similarity">
    <text evidence="6">Belongs to the ABC-4 integral membrane protein family.</text>
</comment>
<keyword evidence="5 7" id="KW-0472">Membrane</keyword>
<feature type="transmembrane region" description="Helical" evidence="7">
    <location>
        <begin position="308"/>
        <end position="339"/>
    </location>
</feature>
<dbReference type="STRING" id="345632.GPICK_15905"/>
<dbReference type="PANTHER" id="PTHR30572">
    <property type="entry name" value="MEMBRANE COMPONENT OF TRANSPORTER-RELATED"/>
    <property type="match status" value="1"/>
</dbReference>
<feature type="domain" description="ABC3 transporter permease C-terminal" evidence="8">
    <location>
        <begin position="266"/>
        <end position="380"/>
    </location>
</feature>
<keyword evidence="4 7" id="KW-1133">Transmembrane helix</keyword>
<keyword evidence="10" id="KW-1185">Reference proteome</keyword>
<keyword evidence="2" id="KW-1003">Cell membrane</keyword>
<proteinExistence type="inferred from homology"/>
<organism evidence="9 10">
    <name type="scientific">Geobacter pickeringii</name>
    <dbReference type="NCBI Taxonomy" id="345632"/>
    <lineage>
        <taxon>Bacteria</taxon>
        <taxon>Pseudomonadati</taxon>
        <taxon>Thermodesulfobacteriota</taxon>
        <taxon>Desulfuromonadia</taxon>
        <taxon>Geobacterales</taxon>
        <taxon>Geobacteraceae</taxon>
        <taxon>Geobacter</taxon>
    </lineage>
</organism>
<dbReference type="Proteomes" id="UP000057609">
    <property type="component" value="Chromosome"/>
</dbReference>
<evidence type="ECO:0000256" key="7">
    <source>
        <dbReference type="SAM" id="Phobius"/>
    </source>
</evidence>
<sequence>MTKSRWLLHILIRSLLLRRGRTLLLLAVVGVAAGLVTALGIVSSTMEERVAEELRRYGANLMILPETAQLEVGSGALGFGTVSEPAWLDQEAAGRALAPEPAVVGSSRHLRGVLPESRGELPAEGVEFGAMHRLYPWWQVTGRWPEGEGGVLAGSAVARARGWRPGSVVSVTGPGGSVSLTVAGIVSSGGDEDKLLLLPLGRLQQILGLPGRLSRVQLVADGTQEPLSRLAARIAARLPGARVVEVRQVARTSEELLRKVQLLLALVAVIVVTTAGVSVAGTVGTTVLERGKEIGLMKALGGSRRDVLLIFVMEGALLGVAGGVAGYLFGTGVAALVMATAFGTAPAITPVFLPVAVGAGLLLVTVGSVGPLVSVFRLDPVQSLRGE</sequence>